<dbReference type="Proteomes" id="UP000199069">
    <property type="component" value="Unassembled WGS sequence"/>
</dbReference>
<protein>
    <submittedName>
        <fullName evidence="5">BY PROTMAP: gi|342321156|gb|EGU13091.1| putative Ribosomal protein L35 [Rhodotorula glutinis ATCC 204091]</fullName>
    </submittedName>
</protein>
<dbReference type="PANTHER" id="PTHR45722:SF2">
    <property type="entry name" value="LARGE RIBOSOMAL SUBUNIT PROTEIN UL29-RELATED"/>
    <property type="match status" value="1"/>
</dbReference>
<dbReference type="GO" id="GO:0000463">
    <property type="term" value="P:maturation of LSU-rRNA from tricistronic rRNA transcript (SSU-rRNA, 5.8S rRNA, LSU-rRNA)"/>
    <property type="evidence" value="ECO:0007669"/>
    <property type="project" value="InterPro"/>
</dbReference>
<accession>A0A0K3CKP0</accession>
<dbReference type="InterPro" id="IPR036049">
    <property type="entry name" value="Ribosomal_uL29_sf"/>
</dbReference>
<evidence type="ECO:0000256" key="3">
    <source>
        <dbReference type="ARBA" id="ARBA00023274"/>
    </source>
</evidence>
<evidence type="ECO:0000256" key="4">
    <source>
        <dbReference type="SAM" id="Coils"/>
    </source>
</evidence>
<evidence type="ECO:0000256" key="2">
    <source>
        <dbReference type="ARBA" id="ARBA00022980"/>
    </source>
</evidence>
<keyword evidence="3" id="KW-0687">Ribonucleoprotein</keyword>
<reference evidence="5 6" key="1">
    <citation type="submission" date="2015-07" db="EMBL/GenBank/DDBJ databases">
        <authorList>
            <person name="Cajimat M.N.B."/>
            <person name="Milazzo M.L."/>
            <person name="Fulhorst C.F."/>
        </authorList>
    </citation>
    <scope>NUCLEOTIDE SEQUENCE [LARGE SCALE GENOMIC DNA]</scope>
    <source>
        <strain evidence="5">Single colony</strain>
    </source>
</reference>
<name>A0A0K3CKP0_RHOTO</name>
<dbReference type="EMBL" id="CWKI01000012">
    <property type="protein sequence ID" value="CTR10229.1"/>
    <property type="molecule type" value="Genomic_DNA"/>
</dbReference>
<dbReference type="InterPro" id="IPR045059">
    <property type="entry name" value="Ribosomal_uL29_euk"/>
</dbReference>
<dbReference type="PANTHER" id="PTHR45722">
    <property type="entry name" value="60S RIBOSOMAL PROTEIN L35"/>
    <property type="match status" value="1"/>
</dbReference>
<gene>
    <name evidence="5" type="primary">FGENESH: predicted gene_12.250</name>
    <name evidence="5" type="ORF">BN2166_0060900</name>
</gene>
<dbReference type="AlphaFoldDB" id="A0A0K3CKP0"/>
<dbReference type="FunFam" id="6.10.250.3450:FF:000001">
    <property type="entry name" value="60S ribosomal protein L35"/>
    <property type="match status" value="1"/>
</dbReference>
<evidence type="ECO:0000256" key="1">
    <source>
        <dbReference type="ARBA" id="ARBA00009254"/>
    </source>
</evidence>
<dbReference type="GO" id="GO:0003735">
    <property type="term" value="F:structural constituent of ribosome"/>
    <property type="evidence" value="ECO:0007669"/>
    <property type="project" value="InterPro"/>
</dbReference>
<comment type="similarity">
    <text evidence="1">Belongs to the universal ribosomal protein uL29 family.</text>
</comment>
<dbReference type="Pfam" id="PF00831">
    <property type="entry name" value="Ribosomal_L29"/>
    <property type="match status" value="1"/>
</dbReference>
<dbReference type="GO" id="GO:0022625">
    <property type="term" value="C:cytosolic large ribosomal subunit"/>
    <property type="evidence" value="ECO:0007669"/>
    <property type="project" value="InterPro"/>
</dbReference>
<sequence>MSSSLKVRASELQSKKRDELLKQLEELKTELVSLRVQKVTGGNASKLAKMWVSKGSFGAGAGFSGCWNGLDGRARALGGGEMGMSGPGGRYRAQRVDRRQCGFRSPMNPRARLCRPRTQHSCRQNVVSSVRSDSTPTCTLAPFPRPLAPRLSPPGGLLRSHGSVVRKSIARVLTVINAKTRQNLRELYKGKRLPLDMRAKKTRAIRRRLTRHERTQTTERQHKKQVHFPKRQFLVKA</sequence>
<dbReference type="NCBIfam" id="TIGR00012">
    <property type="entry name" value="L29"/>
    <property type="match status" value="1"/>
</dbReference>
<dbReference type="GO" id="GO:0003729">
    <property type="term" value="F:mRNA binding"/>
    <property type="evidence" value="ECO:0007669"/>
    <property type="project" value="TreeGrafter"/>
</dbReference>
<dbReference type="SUPFAM" id="SSF46561">
    <property type="entry name" value="Ribosomal protein L29 (L29p)"/>
    <property type="match status" value="1"/>
</dbReference>
<evidence type="ECO:0000313" key="6">
    <source>
        <dbReference type="Proteomes" id="UP000199069"/>
    </source>
</evidence>
<evidence type="ECO:0000313" key="5">
    <source>
        <dbReference type="EMBL" id="CTR10229.1"/>
    </source>
</evidence>
<organism evidence="5 6">
    <name type="scientific">Rhodotorula toruloides</name>
    <name type="common">Yeast</name>
    <name type="synonym">Rhodosporidium toruloides</name>
    <dbReference type="NCBI Taxonomy" id="5286"/>
    <lineage>
        <taxon>Eukaryota</taxon>
        <taxon>Fungi</taxon>
        <taxon>Dikarya</taxon>
        <taxon>Basidiomycota</taxon>
        <taxon>Pucciniomycotina</taxon>
        <taxon>Microbotryomycetes</taxon>
        <taxon>Sporidiobolales</taxon>
        <taxon>Sporidiobolaceae</taxon>
        <taxon>Rhodotorula</taxon>
    </lineage>
</organism>
<keyword evidence="2 5" id="KW-0689">Ribosomal protein</keyword>
<dbReference type="Gene3D" id="6.10.250.3450">
    <property type="match status" value="1"/>
</dbReference>
<dbReference type="InterPro" id="IPR001854">
    <property type="entry name" value="Ribosomal_uL29"/>
</dbReference>
<keyword evidence="6" id="KW-1185">Reference proteome</keyword>
<keyword evidence="4" id="KW-0175">Coiled coil</keyword>
<dbReference type="GO" id="GO:0006412">
    <property type="term" value="P:translation"/>
    <property type="evidence" value="ECO:0007669"/>
    <property type="project" value="InterPro"/>
</dbReference>
<dbReference type="OMA" id="FHERTRI"/>
<feature type="coiled-coil region" evidence="4">
    <location>
        <begin position="10"/>
        <end position="37"/>
    </location>
</feature>
<dbReference type="STRING" id="5286.A0A0K3CKP0"/>
<dbReference type="Gene3D" id="1.10.287.310">
    <property type="match status" value="2"/>
</dbReference>
<proteinExistence type="inferred from homology"/>